<dbReference type="EMBL" id="CACSLK010009942">
    <property type="protein sequence ID" value="CAA0812266.1"/>
    <property type="molecule type" value="Genomic_DNA"/>
</dbReference>
<proteinExistence type="predicted"/>
<evidence type="ECO:0000313" key="2">
    <source>
        <dbReference type="EMBL" id="CAA0812266.1"/>
    </source>
</evidence>
<dbReference type="PANTHER" id="PTHR31286:SF167">
    <property type="entry name" value="OS09G0268800 PROTEIN"/>
    <property type="match status" value="1"/>
</dbReference>
<evidence type="ECO:0000313" key="3">
    <source>
        <dbReference type="Proteomes" id="UP001153555"/>
    </source>
</evidence>
<keyword evidence="3" id="KW-1185">Reference proteome</keyword>
<organism evidence="2 3">
    <name type="scientific">Striga hermonthica</name>
    <name type="common">Purple witchweed</name>
    <name type="synonym">Buchnera hermonthica</name>
    <dbReference type="NCBI Taxonomy" id="68872"/>
    <lineage>
        <taxon>Eukaryota</taxon>
        <taxon>Viridiplantae</taxon>
        <taxon>Streptophyta</taxon>
        <taxon>Embryophyta</taxon>
        <taxon>Tracheophyta</taxon>
        <taxon>Spermatophyta</taxon>
        <taxon>Magnoliopsida</taxon>
        <taxon>eudicotyledons</taxon>
        <taxon>Gunneridae</taxon>
        <taxon>Pentapetalae</taxon>
        <taxon>asterids</taxon>
        <taxon>lamiids</taxon>
        <taxon>Lamiales</taxon>
        <taxon>Orobanchaceae</taxon>
        <taxon>Buchnereae</taxon>
        <taxon>Striga</taxon>
    </lineage>
</organism>
<dbReference type="Pfam" id="PF14111">
    <property type="entry name" value="DUF4283"/>
    <property type="match status" value="1"/>
</dbReference>
<sequence>MISRLQRTAEERRQREKDLNFDKSVQIEVEFDRGRLRRRQSSPLEFPADGGSLHSFSQALSLGFILSEKEDGLQVEEQDIAVGVKKCGLSLIGKIFGDKKTNSSGLKVTLGNIWVTSKPFSIRNLAQSMFQFIFQLAEDRDKILLGKTWSFDDQYILLKEWTPDPPLFVEEDKRIKGVGVEDTPPRSGSSPIGQEIGVNCIGGSGSSKIGKEPENFVATTPHPIPVTHPPDLVSDDNLVDVTIQPVSIGQRVAITEGNS</sequence>
<dbReference type="Proteomes" id="UP001153555">
    <property type="component" value="Unassembled WGS sequence"/>
</dbReference>
<protein>
    <recommendedName>
        <fullName evidence="1">DUF4283 domain-containing protein</fullName>
    </recommendedName>
</protein>
<dbReference type="OrthoDB" id="1750606at2759"/>
<dbReference type="InterPro" id="IPR025558">
    <property type="entry name" value="DUF4283"/>
</dbReference>
<dbReference type="AlphaFoldDB" id="A0A9N7R5C5"/>
<feature type="domain" description="DUF4283" evidence="1">
    <location>
        <begin position="85"/>
        <end position="164"/>
    </location>
</feature>
<dbReference type="InterPro" id="IPR040256">
    <property type="entry name" value="At4g02000-like"/>
</dbReference>
<evidence type="ECO:0000259" key="1">
    <source>
        <dbReference type="Pfam" id="PF14111"/>
    </source>
</evidence>
<reference evidence="2" key="1">
    <citation type="submission" date="2019-12" db="EMBL/GenBank/DDBJ databases">
        <authorList>
            <person name="Scholes J."/>
        </authorList>
    </citation>
    <scope>NUCLEOTIDE SEQUENCE</scope>
</reference>
<comment type="caution">
    <text evidence="2">The sequence shown here is derived from an EMBL/GenBank/DDBJ whole genome shotgun (WGS) entry which is preliminary data.</text>
</comment>
<gene>
    <name evidence="2" type="ORF">SHERM_13013</name>
</gene>
<accession>A0A9N7R5C5</accession>
<name>A0A9N7R5C5_STRHE</name>
<dbReference type="PANTHER" id="PTHR31286">
    <property type="entry name" value="GLYCINE-RICH CELL WALL STRUCTURAL PROTEIN 1.8-LIKE"/>
    <property type="match status" value="1"/>
</dbReference>